<dbReference type="SUPFAM" id="SSF53474">
    <property type="entry name" value="alpha/beta-Hydrolases"/>
    <property type="match status" value="1"/>
</dbReference>
<dbReference type="InterPro" id="IPR029058">
    <property type="entry name" value="AB_hydrolase_fold"/>
</dbReference>
<dbReference type="RefSeq" id="XP_033588665.1">
    <property type="nucleotide sequence ID" value="XM_033734033.1"/>
</dbReference>
<dbReference type="InterPro" id="IPR019819">
    <property type="entry name" value="Carboxylesterase_B_CS"/>
</dbReference>
<evidence type="ECO:0000256" key="1">
    <source>
        <dbReference type="ARBA" id="ARBA00005964"/>
    </source>
</evidence>
<dbReference type="InterPro" id="IPR050309">
    <property type="entry name" value="Type-B_Carboxylest/Lipase"/>
</dbReference>
<evidence type="ECO:0000313" key="6">
    <source>
        <dbReference type="Proteomes" id="UP000799767"/>
    </source>
</evidence>
<keyword evidence="6" id="KW-1185">Reference proteome</keyword>
<dbReference type="PROSITE" id="PS00122">
    <property type="entry name" value="CARBOXYLESTERASE_B_1"/>
    <property type="match status" value="1"/>
</dbReference>
<dbReference type="OrthoDB" id="408631at2759"/>
<organism evidence="5 6">
    <name type="scientific">Neohortaea acidophila</name>
    <dbReference type="NCBI Taxonomy" id="245834"/>
    <lineage>
        <taxon>Eukaryota</taxon>
        <taxon>Fungi</taxon>
        <taxon>Dikarya</taxon>
        <taxon>Ascomycota</taxon>
        <taxon>Pezizomycotina</taxon>
        <taxon>Dothideomycetes</taxon>
        <taxon>Dothideomycetidae</taxon>
        <taxon>Mycosphaerellales</taxon>
        <taxon>Teratosphaeriaceae</taxon>
        <taxon>Neohortaea</taxon>
    </lineage>
</organism>
<dbReference type="InterPro" id="IPR002018">
    <property type="entry name" value="CarbesteraseB"/>
</dbReference>
<dbReference type="FunFam" id="3.40.50.1820:FF:000499">
    <property type="entry name" value="Carboxylic ester hydrolase"/>
    <property type="match status" value="1"/>
</dbReference>
<keyword evidence="3" id="KW-0732">Signal</keyword>
<feature type="chain" id="PRO_5025705870" description="Carboxylic ester hydrolase" evidence="3">
    <location>
        <begin position="22"/>
        <end position="566"/>
    </location>
</feature>
<dbReference type="PANTHER" id="PTHR11559">
    <property type="entry name" value="CARBOXYLESTERASE"/>
    <property type="match status" value="1"/>
</dbReference>
<evidence type="ECO:0000256" key="3">
    <source>
        <dbReference type="RuleBase" id="RU361235"/>
    </source>
</evidence>
<evidence type="ECO:0000259" key="4">
    <source>
        <dbReference type="Pfam" id="PF00135"/>
    </source>
</evidence>
<sequence>MMMSLRNWLLGTAVFASLASATPAPNYGGSNSSGSLPVVNLGYEKQRATLYNSTGGYYNFSNIRYAAPPVGDLRFAAPQAPAKNLSVVQTGSPGRICPQADPAWLLIAEQFLPLYLGQGQTQFNSSSFNVSSSGGLPAVDPRTTEDCLFLDVVVPKAIFDNAGKGKGAPVLVWIYGGGYTAGDKTDSGSSAGLILRSQSNNSTGVIYVAMNYRLGAFGWLSGPTFQENGTANAGLYDQRFALEWVQKHISKFGGDPSRVTVFGESAGGGSVMHQITAYGGAKPVPFQQALTQSPGFQPLASNNQNEQIFNDYLAILNVSTLQEARSLPFETLMTANTIQVGQSKYGFFVYGPAVDGDFVPALAGELLLHGQYAKNLSIMVGHNLDEGLLFTSPYNSNNSAVEESLLTALPTLVGLPNVTDYILNTLYPPIFDGSQAQGYTNQIARAAAISSELIFTCNTFYLDKAFNNNTHAYYFTIFPGLHGMDIPYTYFNGPSPSVLNDTVATTLQQYITRFAETGNPNSPRAPYFPVYGSNATVQDLNISSITQVRDPAANYRCDFWQKALYQ</sequence>
<dbReference type="Gene3D" id="3.40.50.1820">
    <property type="entry name" value="alpha/beta hydrolase"/>
    <property type="match status" value="1"/>
</dbReference>
<reference evidence="5" key="1">
    <citation type="journal article" date="2020" name="Stud. Mycol.">
        <title>101 Dothideomycetes genomes: a test case for predicting lifestyles and emergence of pathogens.</title>
        <authorList>
            <person name="Haridas S."/>
            <person name="Albert R."/>
            <person name="Binder M."/>
            <person name="Bloem J."/>
            <person name="Labutti K."/>
            <person name="Salamov A."/>
            <person name="Andreopoulos B."/>
            <person name="Baker S."/>
            <person name="Barry K."/>
            <person name="Bills G."/>
            <person name="Bluhm B."/>
            <person name="Cannon C."/>
            <person name="Castanera R."/>
            <person name="Culley D."/>
            <person name="Daum C."/>
            <person name="Ezra D."/>
            <person name="Gonzalez J."/>
            <person name="Henrissat B."/>
            <person name="Kuo A."/>
            <person name="Liang C."/>
            <person name="Lipzen A."/>
            <person name="Lutzoni F."/>
            <person name="Magnuson J."/>
            <person name="Mondo S."/>
            <person name="Nolan M."/>
            <person name="Ohm R."/>
            <person name="Pangilinan J."/>
            <person name="Park H.-J."/>
            <person name="Ramirez L."/>
            <person name="Alfaro M."/>
            <person name="Sun H."/>
            <person name="Tritt A."/>
            <person name="Yoshinaga Y."/>
            <person name="Zwiers L.-H."/>
            <person name="Turgeon B."/>
            <person name="Goodwin S."/>
            <person name="Spatafora J."/>
            <person name="Crous P."/>
            <person name="Grigoriev I."/>
        </authorList>
    </citation>
    <scope>NUCLEOTIDE SEQUENCE</scope>
    <source>
        <strain evidence="5">CBS 113389</strain>
    </source>
</reference>
<dbReference type="GO" id="GO:0016787">
    <property type="term" value="F:hydrolase activity"/>
    <property type="evidence" value="ECO:0007669"/>
    <property type="project" value="UniProtKB-KW"/>
</dbReference>
<keyword evidence="2 3" id="KW-0378">Hydrolase</keyword>
<comment type="similarity">
    <text evidence="1 3">Belongs to the type-B carboxylesterase/lipase family.</text>
</comment>
<evidence type="ECO:0000313" key="5">
    <source>
        <dbReference type="EMBL" id="KAF2482095.1"/>
    </source>
</evidence>
<dbReference type="Proteomes" id="UP000799767">
    <property type="component" value="Unassembled WGS sequence"/>
</dbReference>
<proteinExistence type="inferred from homology"/>
<gene>
    <name evidence="5" type="ORF">BDY17DRAFT_300271</name>
</gene>
<dbReference type="EC" id="3.1.1.-" evidence="3"/>
<feature type="signal peptide" evidence="3">
    <location>
        <begin position="1"/>
        <end position="21"/>
    </location>
</feature>
<name>A0A6A6PQ80_9PEZI</name>
<dbReference type="AlphaFoldDB" id="A0A6A6PQ80"/>
<dbReference type="InterPro" id="IPR019826">
    <property type="entry name" value="Carboxylesterase_B_AS"/>
</dbReference>
<feature type="domain" description="Carboxylesterase type B" evidence="4">
    <location>
        <begin position="53"/>
        <end position="560"/>
    </location>
</feature>
<dbReference type="EMBL" id="MU001637">
    <property type="protein sequence ID" value="KAF2482095.1"/>
    <property type="molecule type" value="Genomic_DNA"/>
</dbReference>
<dbReference type="GeneID" id="54475035"/>
<dbReference type="PROSITE" id="PS00941">
    <property type="entry name" value="CARBOXYLESTERASE_B_2"/>
    <property type="match status" value="1"/>
</dbReference>
<evidence type="ECO:0000256" key="2">
    <source>
        <dbReference type="ARBA" id="ARBA00022801"/>
    </source>
</evidence>
<accession>A0A6A6PQ80</accession>
<dbReference type="Pfam" id="PF00135">
    <property type="entry name" value="COesterase"/>
    <property type="match status" value="1"/>
</dbReference>
<protein>
    <recommendedName>
        <fullName evidence="3">Carboxylic ester hydrolase</fullName>
        <ecNumber evidence="3">3.1.1.-</ecNumber>
    </recommendedName>
</protein>